<dbReference type="AlphaFoldDB" id="A0AAN9LF66"/>
<organism evidence="1 2">
    <name type="scientific">Phaseolus coccineus</name>
    <name type="common">Scarlet runner bean</name>
    <name type="synonym">Phaseolus multiflorus</name>
    <dbReference type="NCBI Taxonomy" id="3886"/>
    <lineage>
        <taxon>Eukaryota</taxon>
        <taxon>Viridiplantae</taxon>
        <taxon>Streptophyta</taxon>
        <taxon>Embryophyta</taxon>
        <taxon>Tracheophyta</taxon>
        <taxon>Spermatophyta</taxon>
        <taxon>Magnoliopsida</taxon>
        <taxon>eudicotyledons</taxon>
        <taxon>Gunneridae</taxon>
        <taxon>Pentapetalae</taxon>
        <taxon>rosids</taxon>
        <taxon>fabids</taxon>
        <taxon>Fabales</taxon>
        <taxon>Fabaceae</taxon>
        <taxon>Papilionoideae</taxon>
        <taxon>50 kb inversion clade</taxon>
        <taxon>NPAAA clade</taxon>
        <taxon>indigoferoid/millettioid clade</taxon>
        <taxon>Phaseoleae</taxon>
        <taxon>Phaseolus</taxon>
    </lineage>
</organism>
<protein>
    <submittedName>
        <fullName evidence="1">Uncharacterized protein</fullName>
    </submittedName>
</protein>
<keyword evidence="2" id="KW-1185">Reference proteome</keyword>
<gene>
    <name evidence="1" type="ORF">VNO80_30042</name>
</gene>
<reference evidence="1 2" key="1">
    <citation type="submission" date="2024-01" db="EMBL/GenBank/DDBJ databases">
        <title>The genomes of 5 underutilized Papilionoideae crops provide insights into root nodulation and disease resistanc.</title>
        <authorList>
            <person name="Jiang F."/>
        </authorList>
    </citation>
    <scope>NUCLEOTIDE SEQUENCE [LARGE SCALE GENOMIC DNA]</scope>
    <source>
        <strain evidence="1">JINMINGXINNONG_FW02</strain>
        <tissue evidence="1">Leaves</tissue>
    </source>
</reference>
<comment type="caution">
    <text evidence="1">The sequence shown here is derived from an EMBL/GenBank/DDBJ whole genome shotgun (WGS) entry which is preliminary data.</text>
</comment>
<accession>A0AAN9LF66</accession>
<sequence length="68" mass="7814">MSYTFFLGNKLPISRLIEDKLNETSNLIIFLSGSISTASQISRERKEIACQFGFGNEEYHHFRPDTIT</sequence>
<dbReference type="EMBL" id="JAYMYR010000011">
    <property type="protein sequence ID" value="KAK7333277.1"/>
    <property type="molecule type" value="Genomic_DNA"/>
</dbReference>
<proteinExistence type="predicted"/>
<evidence type="ECO:0000313" key="1">
    <source>
        <dbReference type="EMBL" id="KAK7333277.1"/>
    </source>
</evidence>
<evidence type="ECO:0000313" key="2">
    <source>
        <dbReference type="Proteomes" id="UP001374584"/>
    </source>
</evidence>
<name>A0AAN9LF66_PHACN</name>
<dbReference type="Proteomes" id="UP001374584">
    <property type="component" value="Unassembled WGS sequence"/>
</dbReference>